<dbReference type="InterPro" id="IPR001392">
    <property type="entry name" value="Clathrin_mu"/>
</dbReference>
<comment type="similarity">
    <text evidence="5">Belongs to the adaptor complexes medium subunit family.</text>
</comment>
<comment type="similarity">
    <text evidence="2">Belongs to the synaptobrevin family.</text>
</comment>
<proteinExistence type="inferred from homology"/>
<dbReference type="InterPro" id="IPR011012">
    <property type="entry name" value="Longin-like_dom_sf"/>
</dbReference>
<dbReference type="EMBL" id="KZ989635">
    <property type="protein sequence ID" value="RKP25737.1"/>
    <property type="molecule type" value="Genomic_DNA"/>
</dbReference>
<organism evidence="7 8">
    <name type="scientific">Syncephalis pseudoplumigaleata</name>
    <dbReference type="NCBI Taxonomy" id="1712513"/>
    <lineage>
        <taxon>Eukaryota</taxon>
        <taxon>Fungi</taxon>
        <taxon>Fungi incertae sedis</taxon>
        <taxon>Zoopagomycota</taxon>
        <taxon>Zoopagomycotina</taxon>
        <taxon>Zoopagomycetes</taxon>
        <taxon>Zoopagales</taxon>
        <taxon>Piptocephalidaceae</taxon>
        <taxon>Syncephalis</taxon>
    </lineage>
</organism>
<dbReference type="PROSITE" id="PS50859">
    <property type="entry name" value="LONGIN"/>
    <property type="match status" value="1"/>
</dbReference>
<dbReference type="AlphaFoldDB" id="A0A4P9YZX7"/>
<feature type="domain" description="Longin" evidence="6">
    <location>
        <begin position="49"/>
        <end position="91"/>
    </location>
</feature>
<dbReference type="Gene3D" id="2.60.40.1170">
    <property type="entry name" value="Mu homology domain, subdomain B"/>
    <property type="match status" value="1"/>
</dbReference>
<evidence type="ECO:0000256" key="2">
    <source>
        <dbReference type="ARBA" id="ARBA00008025"/>
    </source>
</evidence>
<dbReference type="PIRSF" id="PIRSF005992">
    <property type="entry name" value="Clathrin_mu"/>
    <property type="match status" value="1"/>
</dbReference>
<keyword evidence="3 5" id="KW-0813">Transport</keyword>
<dbReference type="OrthoDB" id="870at2759"/>
<sequence length="308" mass="35129">MNDHASHVIIEKPLRGVVDRSVVEHFREIVEQQEGGIVEVPPVLRSQRHTFVHLLSDGLTYLTIVDRELSPLLALTFLRHISDIFHDYFGEVTDVIIKDNFVTVMTETSPSGNISSLPWRRADVRYTNNEVYFDIVEEMEVVADSSSCYNIGNHWHIDHYDHASYAYRAGHRLAYAHPLPVLISPKLRINKDTESRLEVSLLTRQTGGKAIEATRLMVPLPSHATNIHMIYWDAGNISNKERLPLLTATFNCPEDTRRTGYTAQLEFRIDGYAASGLRVNGLALHGESYHHFKGLRSITKSGRYHLRF</sequence>
<dbReference type="InterPro" id="IPR050431">
    <property type="entry name" value="Adaptor_comp_med_subunit"/>
</dbReference>
<dbReference type="InterPro" id="IPR010908">
    <property type="entry name" value="Longin_dom"/>
</dbReference>
<dbReference type="Proteomes" id="UP000278143">
    <property type="component" value="Unassembled WGS sequence"/>
</dbReference>
<dbReference type="PANTHER" id="PTHR10529">
    <property type="entry name" value="AP COMPLEX SUBUNIT MU"/>
    <property type="match status" value="1"/>
</dbReference>
<evidence type="ECO:0000256" key="5">
    <source>
        <dbReference type="PIRNR" id="PIRNR005992"/>
    </source>
</evidence>
<dbReference type="InterPro" id="IPR036168">
    <property type="entry name" value="AP2_Mu_C_sf"/>
</dbReference>
<gene>
    <name evidence="7" type="ORF">SYNPS1DRAFT_28539</name>
</gene>
<reference evidence="8" key="1">
    <citation type="journal article" date="2018" name="Nat. Microbiol.">
        <title>Leveraging single-cell genomics to expand the fungal tree of life.</title>
        <authorList>
            <person name="Ahrendt S.R."/>
            <person name="Quandt C.A."/>
            <person name="Ciobanu D."/>
            <person name="Clum A."/>
            <person name="Salamov A."/>
            <person name="Andreopoulos B."/>
            <person name="Cheng J.F."/>
            <person name="Woyke T."/>
            <person name="Pelin A."/>
            <person name="Henrissat B."/>
            <person name="Reynolds N.K."/>
            <person name="Benny G.L."/>
            <person name="Smith M.E."/>
            <person name="James T.Y."/>
            <person name="Grigoriev I.V."/>
        </authorList>
    </citation>
    <scope>NUCLEOTIDE SEQUENCE [LARGE SCALE GENOMIC DNA]</scope>
    <source>
        <strain evidence="8">Benny S71-1</strain>
    </source>
</reference>
<evidence type="ECO:0000313" key="7">
    <source>
        <dbReference type="EMBL" id="RKP25737.1"/>
    </source>
</evidence>
<keyword evidence="8" id="KW-1185">Reference proteome</keyword>
<evidence type="ECO:0000313" key="8">
    <source>
        <dbReference type="Proteomes" id="UP000278143"/>
    </source>
</evidence>
<dbReference type="SUPFAM" id="SSF49447">
    <property type="entry name" value="Second domain of Mu2 adaptin subunit (ap50) of ap2 adaptor"/>
    <property type="match status" value="1"/>
</dbReference>
<name>A0A4P9YZX7_9FUNG</name>
<evidence type="ECO:0000256" key="3">
    <source>
        <dbReference type="ARBA" id="ARBA00022448"/>
    </source>
</evidence>
<dbReference type="SUPFAM" id="SSF64356">
    <property type="entry name" value="SNARE-like"/>
    <property type="match status" value="1"/>
</dbReference>
<dbReference type="GO" id="GO:0012505">
    <property type="term" value="C:endomembrane system"/>
    <property type="evidence" value="ECO:0007669"/>
    <property type="project" value="UniProtKB-SubCell"/>
</dbReference>
<dbReference type="GO" id="GO:0006886">
    <property type="term" value="P:intracellular protein transport"/>
    <property type="evidence" value="ECO:0007669"/>
    <property type="project" value="UniProtKB-UniRule"/>
</dbReference>
<evidence type="ECO:0000259" key="6">
    <source>
        <dbReference type="PROSITE" id="PS50859"/>
    </source>
</evidence>
<comment type="subcellular location">
    <subcellularLocation>
        <location evidence="1">Endomembrane system</location>
    </subcellularLocation>
</comment>
<evidence type="ECO:0000256" key="1">
    <source>
        <dbReference type="ARBA" id="ARBA00004308"/>
    </source>
</evidence>
<dbReference type="Gene3D" id="3.30.450.60">
    <property type="match status" value="1"/>
</dbReference>
<protein>
    <submittedName>
        <fullName evidence="7">Mu homology domain-containing protein</fullName>
    </submittedName>
</protein>
<dbReference type="GO" id="GO:0030131">
    <property type="term" value="C:clathrin adaptor complex"/>
    <property type="evidence" value="ECO:0007669"/>
    <property type="project" value="UniProtKB-UniRule"/>
</dbReference>
<accession>A0A4P9YZX7</accession>
<dbReference type="GO" id="GO:0016192">
    <property type="term" value="P:vesicle-mediated transport"/>
    <property type="evidence" value="ECO:0007669"/>
    <property type="project" value="InterPro"/>
</dbReference>
<evidence type="ECO:0000256" key="4">
    <source>
        <dbReference type="ARBA" id="ARBA00023136"/>
    </source>
</evidence>
<keyword evidence="5" id="KW-0653">Protein transport</keyword>
<keyword evidence="4" id="KW-0472">Membrane</keyword>